<feature type="chain" id="PRO_5043505104" description="Receptor protein-tyrosine kinase" evidence="9">
    <location>
        <begin position="27"/>
        <end position="972"/>
    </location>
</feature>
<dbReference type="PANTHER" id="PTHR24416">
    <property type="entry name" value="TYROSINE-PROTEIN KINASE RECEPTOR"/>
    <property type="match status" value="1"/>
</dbReference>
<dbReference type="InterPro" id="IPR000719">
    <property type="entry name" value="Prot_kinase_dom"/>
</dbReference>
<evidence type="ECO:0000256" key="3">
    <source>
        <dbReference type="ARBA" id="ARBA00022777"/>
    </source>
</evidence>
<dbReference type="InterPro" id="IPR020635">
    <property type="entry name" value="Tyr_kinase_cat_dom"/>
</dbReference>
<evidence type="ECO:0000256" key="2">
    <source>
        <dbReference type="ARBA" id="ARBA00022741"/>
    </source>
</evidence>
<dbReference type="Gene3D" id="3.10.100.10">
    <property type="entry name" value="Mannose-Binding Protein A, subunit A"/>
    <property type="match status" value="2"/>
</dbReference>
<evidence type="ECO:0000256" key="7">
    <source>
        <dbReference type="SAM" id="MobiDB-lite"/>
    </source>
</evidence>
<dbReference type="Gene3D" id="2.10.60.10">
    <property type="entry name" value="CD59"/>
    <property type="match status" value="2"/>
</dbReference>
<feature type="transmembrane region" description="Helical" evidence="8">
    <location>
        <begin position="561"/>
        <end position="584"/>
    </location>
</feature>
<feature type="domain" description="C-type lectin" evidence="11">
    <location>
        <begin position="173"/>
        <end position="296"/>
    </location>
</feature>
<evidence type="ECO:0000256" key="9">
    <source>
        <dbReference type="SAM" id="SignalP"/>
    </source>
</evidence>
<evidence type="ECO:0000256" key="4">
    <source>
        <dbReference type="ARBA" id="ARBA00022840"/>
    </source>
</evidence>
<dbReference type="InterPro" id="IPR011009">
    <property type="entry name" value="Kinase-like_dom_sf"/>
</dbReference>
<dbReference type="SMART" id="SM00034">
    <property type="entry name" value="CLECT"/>
    <property type="match status" value="2"/>
</dbReference>
<keyword evidence="8" id="KW-1133">Transmembrane helix</keyword>
<dbReference type="PRINTS" id="PR01504">
    <property type="entry name" value="PNCREATITSAP"/>
</dbReference>
<keyword evidence="2" id="KW-0547">Nucleotide-binding</keyword>
<dbReference type="InterPro" id="IPR008266">
    <property type="entry name" value="Tyr_kinase_AS"/>
</dbReference>
<proteinExistence type="predicted"/>
<protein>
    <recommendedName>
        <fullName evidence="14">Receptor protein-tyrosine kinase</fullName>
    </recommendedName>
</protein>
<dbReference type="SUPFAM" id="SSF56112">
    <property type="entry name" value="Protein kinase-like (PK-like)"/>
    <property type="match status" value="1"/>
</dbReference>
<dbReference type="Gene3D" id="3.30.200.20">
    <property type="entry name" value="Phosphorylase Kinase, domain 1"/>
    <property type="match status" value="1"/>
</dbReference>
<keyword evidence="1" id="KW-0808">Transferase</keyword>
<comment type="caution">
    <text evidence="12">The sequence shown here is derived from an EMBL/GenBank/DDBJ whole genome shotgun (WGS) entry which is preliminary data.</text>
</comment>
<feature type="signal peptide" evidence="9">
    <location>
        <begin position="1"/>
        <end position="26"/>
    </location>
</feature>
<keyword evidence="4" id="KW-0067">ATP-binding</keyword>
<dbReference type="CDD" id="cd00192">
    <property type="entry name" value="PTKc"/>
    <property type="match status" value="1"/>
</dbReference>
<dbReference type="InterPro" id="IPR001304">
    <property type="entry name" value="C-type_lectin-like"/>
</dbReference>
<sequence>MSYFLSRCLSLLTVTFIFRGPLLTSAVKDCPFEWRAFDSSCYKIMTNFLFSTKLSWGNARSVCLGFGGDLVSITNKKEMDFVDEISSGIGSELIWIGLIDWLHDGEFAWSDGTLFNGSVYNNWAGRQPSGGEYCVAHSISERRWHDYPCSHTFDYICEKPRGKLPCPSTWYFYGSSCYKGSKSVSSWKAAKEDCHVSDGYLIKIDDAPENNFTKVFLQITGLTTTNEYVWIGLSDIHHEGRFVWEVDNSTVNFTNWAKRQPDNWNDSEDCVVVGAEKYFGLWKDQKCDRWFLYICERPASGIACFQCSSNSSFTDCEAQQVVVNCSFPQQYCFKERNSTQDDNEQAAVFYKGCTSADRCTKEKKDSVECCENNLCNKDITCYHCTSNVSFTDCARKQTEVSCTLPRNRCVKLKYSNRVNYQKFYKGCAATEECKVTSDKSFVECCDDNLCNKESELSCFKCSSTVSHDECQKRRQEHVCMSSRADRCYHASMQQTSRDGSSVTKHFGYGCTYHLNCNNTGYFFAGCVESSDACQVRCCGKNLCNEVSATGEEVPSKVNNTIVYLSLATAAGLVVLCFITGFWCYRKSHHKQMKRSIRHTREIIALDKWEILPEEIEYEEELGRGAFGVVYKATLKKRQGIEIFDPGKKQQQDDINHVVAVKELQVDSSEEQVLDFLNEISQMKLLAAHPNIVSLVGCSTLRKHKFLVLEYVPYGDLLDWLRKKRQSINLYLASEEKRAENFYEEKEPQSNQCQKTESEIKPSQLVSTEATEQGKVGEKDFSTWQLLSFAAQIARGMNHLDERGFVHRDLAARNVLVGNDNRVKVSDFGLMRQVYEDVYTIKKTKKLPIKWMAPESIYYSVFTTKSDVWSYGVLLWEMATMGGVPYPTLTNSQLCKLLKTGYLMGRPDMCSDEVYELMTECWREDPTTRPSFADLVGKLEEIMTRDVPYCDLNNYDETSPWYSAAPETSEETE</sequence>
<dbReference type="InterPro" id="IPR016054">
    <property type="entry name" value="LY6_UPA_recep-like"/>
</dbReference>
<evidence type="ECO:0008006" key="14">
    <source>
        <dbReference type="Google" id="ProtNLM"/>
    </source>
</evidence>
<keyword evidence="3" id="KW-0418">Kinase</keyword>
<dbReference type="Pfam" id="PF00059">
    <property type="entry name" value="Lectin_C"/>
    <property type="match status" value="2"/>
</dbReference>
<dbReference type="SMART" id="SM00219">
    <property type="entry name" value="TyrKc"/>
    <property type="match status" value="1"/>
</dbReference>
<gene>
    <name evidence="12" type="ORF">PMEA_00035216</name>
</gene>
<dbReference type="CDD" id="cd00117">
    <property type="entry name" value="TFP"/>
    <property type="match status" value="1"/>
</dbReference>
<dbReference type="InterPro" id="IPR018378">
    <property type="entry name" value="C-type_lectin_CS"/>
</dbReference>
<dbReference type="SUPFAM" id="SSF57302">
    <property type="entry name" value="Snake toxin-like"/>
    <property type="match status" value="2"/>
</dbReference>
<keyword evidence="9" id="KW-0732">Signal</keyword>
<evidence type="ECO:0000256" key="5">
    <source>
        <dbReference type="ARBA" id="ARBA00023137"/>
    </source>
</evidence>
<dbReference type="InterPro" id="IPR016187">
    <property type="entry name" value="CTDL_fold"/>
</dbReference>
<name>A0AAU9W4D0_9CNID</name>
<dbReference type="GO" id="GO:0007169">
    <property type="term" value="P:cell surface receptor protein tyrosine kinase signaling pathway"/>
    <property type="evidence" value="ECO:0007669"/>
    <property type="project" value="TreeGrafter"/>
</dbReference>
<feature type="region of interest" description="Disordered" evidence="7">
    <location>
        <begin position="741"/>
        <end position="771"/>
    </location>
</feature>
<dbReference type="GO" id="GO:0004714">
    <property type="term" value="F:transmembrane receptor protein tyrosine kinase activity"/>
    <property type="evidence" value="ECO:0007669"/>
    <property type="project" value="TreeGrafter"/>
</dbReference>
<evidence type="ECO:0000256" key="8">
    <source>
        <dbReference type="SAM" id="Phobius"/>
    </source>
</evidence>
<feature type="domain" description="C-type lectin" evidence="11">
    <location>
        <begin position="37"/>
        <end position="158"/>
    </location>
</feature>
<evidence type="ECO:0000259" key="10">
    <source>
        <dbReference type="PROSITE" id="PS50011"/>
    </source>
</evidence>
<dbReference type="Pfam" id="PF07714">
    <property type="entry name" value="PK_Tyr_Ser-Thr"/>
    <property type="match status" value="1"/>
</dbReference>
<dbReference type="EMBL" id="CALNXJ010000009">
    <property type="protein sequence ID" value="CAH3103647.1"/>
    <property type="molecule type" value="Genomic_DNA"/>
</dbReference>
<keyword evidence="5" id="KW-0829">Tyrosine-protein kinase</keyword>
<dbReference type="PROSITE" id="PS50011">
    <property type="entry name" value="PROTEIN_KINASE_DOM"/>
    <property type="match status" value="1"/>
</dbReference>
<reference evidence="12 13" key="1">
    <citation type="submission" date="2022-05" db="EMBL/GenBank/DDBJ databases">
        <authorList>
            <consortium name="Genoscope - CEA"/>
            <person name="William W."/>
        </authorList>
    </citation>
    <scope>NUCLEOTIDE SEQUENCE [LARGE SCALE GENOMIC DNA]</scope>
</reference>
<feature type="domain" description="Protein kinase" evidence="10">
    <location>
        <begin position="615"/>
        <end position="942"/>
    </location>
</feature>
<dbReference type="InterPro" id="IPR016186">
    <property type="entry name" value="C-type_lectin-like/link_sf"/>
</dbReference>
<evidence type="ECO:0000259" key="11">
    <source>
        <dbReference type="PROSITE" id="PS50041"/>
    </source>
</evidence>
<organism evidence="12 13">
    <name type="scientific">Pocillopora meandrina</name>
    <dbReference type="NCBI Taxonomy" id="46732"/>
    <lineage>
        <taxon>Eukaryota</taxon>
        <taxon>Metazoa</taxon>
        <taxon>Cnidaria</taxon>
        <taxon>Anthozoa</taxon>
        <taxon>Hexacorallia</taxon>
        <taxon>Scleractinia</taxon>
        <taxon>Astrocoeniina</taxon>
        <taxon>Pocilloporidae</taxon>
        <taxon>Pocillopora</taxon>
    </lineage>
</organism>
<evidence type="ECO:0000256" key="6">
    <source>
        <dbReference type="ARBA" id="ARBA00023157"/>
    </source>
</evidence>
<dbReference type="InterPro" id="IPR001245">
    <property type="entry name" value="Ser-Thr/Tyr_kinase_cat_dom"/>
</dbReference>
<keyword evidence="8" id="KW-0472">Membrane</keyword>
<dbReference type="InterPro" id="IPR050122">
    <property type="entry name" value="RTK"/>
</dbReference>
<dbReference type="PANTHER" id="PTHR24416:SF583">
    <property type="entry name" value="RECEPTOR PROTEIN-TYROSINE KINASE"/>
    <property type="match status" value="1"/>
</dbReference>
<dbReference type="AlphaFoldDB" id="A0AAU9W4D0"/>
<dbReference type="PROSITE" id="PS00615">
    <property type="entry name" value="C_TYPE_LECTIN_1"/>
    <property type="match status" value="1"/>
</dbReference>
<evidence type="ECO:0000313" key="13">
    <source>
        <dbReference type="Proteomes" id="UP001159428"/>
    </source>
</evidence>
<dbReference type="Pfam" id="PF00021">
    <property type="entry name" value="UPAR_LY6"/>
    <property type="match status" value="2"/>
</dbReference>
<dbReference type="CDD" id="cd00037">
    <property type="entry name" value="CLECT"/>
    <property type="match status" value="2"/>
</dbReference>
<keyword evidence="13" id="KW-1185">Reference proteome</keyword>
<dbReference type="GO" id="GO:0043235">
    <property type="term" value="C:receptor complex"/>
    <property type="evidence" value="ECO:0007669"/>
    <property type="project" value="TreeGrafter"/>
</dbReference>
<evidence type="ECO:0000256" key="1">
    <source>
        <dbReference type="ARBA" id="ARBA00022679"/>
    </source>
</evidence>
<keyword evidence="8" id="KW-0812">Transmembrane</keyword>
<dbReference type="SUPFAM" id="SSF56436">
    <property type="entry name" value="C-type lectin-like"/>
    <property type="match status" value="2"/>
</dbReference>
<dbReference type="GO" id="GO:0005524">
    <property type="term" value="F:ATP binding"/>
    <property type="evidence" value="ECO:0007669"/>
    <property type="project" value="UniProtKB-KW"/>
</dbReference>
<dbReference type="PROSITE" id="PS00109">
    <property type="entry name" value="PROTEIN_KINASE_TYR"/>
    <property type="match status" value="1"/>
</dbReference>
<dbReference type="FunFam" id="1.10.510.10:FF:000554">
    <property type="entry name" value="Predicted protein"/>
    <property type="match status" value="1"/>
</dbReference>
<evidence type="ECO:0000313" key="12">
    <source>
        <dbReference type="EMBL" id="CAH3103647.1"/>
    </source>
</evidence>
<accession>A0AAU9W4D0</accession>
<dbReference type="GO" id="GO:0005886">
    <property type="term" value="C:plasma membrane"/>
    <property type="evidence" value="ECO:0007669"/>
    <property type="project" value="TreeGrafter"/>
</dbReference>
<dbReference type="Proteomes" id="UP001159428">
    <property type="component" value="Unassembled WGS sequence"/>
</dbReference>
<dbReference type="InterPro" id="IPR045860">
    <property type="entry name" value="Snake_toxin-like_sf"/>
</dbReference>
<dbReference type="PROSITE" id="PS50041">
    <property type="entry name" value="C_TYPE_LECTIN_2"/>
    <property type="match status" value="2"/>
</dbReference>
<keyword evidence="6" id="KW-1015">Disulfide bond</keyword>
<dbReference type="Gene3D" id="1.10.510.10">
    <property type="entry name" value="Transferase(Phosphotransferase) domain 1"/>
    <property type="match status" value="1"/>
</dbReference>